<evidence type="ECO:0000256" key="5">
    <source>
        <dbReference type="ARBA" id="ARBA00023136"/>
    </source>
</evidence>
<evidence type="ECO:0000256" key="7">
    <source>
        <dbReference type="SAM" id="Phobius"/>
    </source>
</evidence>
<feature type="transmembrane region" description="Helical" evidence="7">
    <location>
        <begin position="384"/>
        <end position="404"/>
    </location>
</feature>
<evidence type="ECO:0000256" key="3">
    <source>
        <dbReference type="ARBA" id="ARBA00022692"/>
    </source>
</evidence>
<name>A0A2H6KFC3_9APIC</name>
<feature type="transmembrane region" description="Helical" evidence="7">
    <location>
        <begin position="182"/>
        <end position="200"/>
    </location>
</feature>
<feature type="transmembrane region" description="Helical" evidence="7">
    <location>
        <begin position="62"/>
        <end position="81"/>
    </location>
</feature>
<dbReference type="Gene3D" id="1.20.1250.20">
    <property type="entry name" value="MFS general substrate transporter like domains"/>
    <property type="match status" value="1"/>
</dbReference>
<dbReference type="SUPFAM" id="SSF103473">
    <property type="entry name" value="MFS general substrate transporter"/>
    <property type="match status" value="1"/>
</dbReference>
<keyword evidence="4 7" id="KW-1133">Transmembrane helix</keyword>
<keyword evidence="3 7" id="KW-0812">Transmembrane</keyword>
<dbReference type="PROSITE" id="PS50850">
    <property type="entry name" value="MFS"/>
    <property type="match status" value="1"/>
</dbReference>
<comment type="caution">
    <text evidence="9">The sequence shown here is derived from an EMBL/GenBank/DDBJ whole genome shotgun (WGS) entry which is preliminary data.</text>
</comment>
<sequence>MGESGSAGDKKSKKAEKDCEGFGRALYNFVSLVEGYDQQMLPMCMRAFEITLGVSQSQLSTMATMSTMSQLGCCLIWGILVDKRDPNYVLAAGLLVVGMASILLSSASRYKVILFMRFLHGFAFASIYPSQQRIVSDSQDEDSFSLVFGILQGLNCLGRLLCAFVTTLIAQKLMLGYYGWRTSYIVLGYVWILVGVAIIFGMRISPKTNSGAAESNSQSNVVSKDDENFIQQIADSFKNVFTSATPIILIFAVFISEAPLCAFSYMVLYLQYLGVSDVMSGVAVAVTLIGAAVGCAAGGWILKRVLKETDNNYIHLACGTALMVIRLVVCLCFFLGKAPPGRLLWYHYVEFALIGASLMTLGAVDRPLINNSIPQKLQGTASAIIRCISGIASSVIFYQLAAYLSEKVFGYVPSREAFETMEVSIKDKNAEALRKSMMSIIVAGTVLNIVCYGALFGIYPEHKRQVKTHSTTAPGQTPPVGTANMTC</sequence>
<evidence type="ECO:0000256" key="2">
    <source>
        <dbReference type="ARBA" id="ARBA00022448"/>
    </source>
</evidence>
<feature type="transmembrane region" description="Helical" evidence="7">
    <location>
        <begin position="437"/>
        <end position="459"/>
    </location>
</feature>
<dbReference type="Proteomes" id="UP000236319">
    <property type="component" value="Unassembled WGS sequence"/>
</dbReference>
<evidence type="ECO:0000313" key="10">
    <source>
        <dbReference type="Proteomes" id="UP000236319"/>
    </source>
</evidence>
<evidence type="ECO:0000256" key="6">
    <source>
        <dbReference type="ARBA" id="ARBA00024338"/>
    </source>
</evidence>
<keyword evidence="2" id="KW-0813">Transport</keyword>
<evidence type="ECO:0000259" key="8">
    <source>
        <dbReference type="PROSITE" id="PS50850"/>
    </source>
</evidence>
<feature type="domain" description="Major facilitator superfamily (MFS) profile" evidence="8">
    <location>
        <begin position="23"/>
        <end position="463"/>
    </location>
</feature>
<feature type="transmembrane region" description="Helical" evidence="7">
    <location>
        <begin position="88"/>
        <end position="106"/>
    </location>
</feature>
<organism evidence="9 10">
    <name type="scientific">Babesia ovata</name>
    <dbReference type="NCBI Taxonomy" id="189622"/>
    <lineage>
        <taxon>Eukaryota</taxon>
        <taxon>Sar</taxon>
        <taxon>Alveolata</taxon>
        <taxon>Apicomplexa</taxon>
        <taxon>Aconoidasida</taxon>
        <taxon>Piroplasmida</taxon>
        <taxon>Babesiidae</taxon>
        <taxon>Babesia</taxon>
    </lineage>
</organism>
<dbReference type="VEuPathDB" id="PiroplasmaDB:BOVATA_031800"/>
<feature type="transmembrane region" description="Helical" evidence="7">
    <location>
        <begin position="344"/>
        <end position="364"/>
    </location>
</feature>
<proteinExistence type="inferred from homology"/>
<dbReference type="GO" id="GO:0022857">
    <property type="term" value="F:transmembrane transporter activity"/>
    <property type="evidence" value="ECO:0007669"/>
    <property type="project" value="InterPro"/>
</dbReference>
<evidence type="ECO:0000313" key="9">
    <source>
        <dbReference type="EMBL" id="GBE61687.1"/>
    </source>
</evidence>
<dbReference type="Pfam" id="PF07690">
    <property type="entry name" value="MFS_1"/>
    <property type="match status" value="1"/>
</dbReference>
<comment type="subcellular location">
    <subcellularLocation>
        <location evidence="1">Membrane</location>
        <topology evidence="1">Multi-pass membrane protein</topology>
    </subcellularLocation>
</comment>
<dbReference type="GeneID" id="39875457"/>
<dbReference type="RefSeq" id="XP_028867930.1">
    <property type="nucleotide sequence ID" value="XM_029012097.1"/>
</dbReference>
<reference evidence="9 10" key="1">
    <citation type="journal article" date="2017" name="BMC Genomics">
        <title>Whole-genome assembly of Babesia ovata and comparative genomics between closely related pathogens.</title>
        <authorList>
            <person name="Yamagishi J."/>
            <person name="Asada M."/>
            <person name="Hakimi H."/>
            <person name="Tanaka T.Q."/>
            <person name="Sugimoto C."/>
            <person name="Kawazu S."/>
        </authorList>
    </citation>
    <scope>NUCLEOTIDE SEQUENCE [LARGE SCALE GENOMIC DNA]</scope>
    <source>
        <strain evidence="9 10">Miyake</strain>
    </source>
</reference>
<comment type="similarity">
    <text evidence="6">Belongs to the major facilitator superfamily. Spinster (TC 2.A.1.49) family.</text>
</comment>
<dbReference type="PANTHER" id="PTHR23505:SF52">
    <property type="entry name" value="MAJOR FACILITATOR SUPERFAMILY PROTEIN"/>
    <property type="match status" value="1"/>
</dbReference>
<feature type="transmembrane region" description="Helical" evidence="7">
    <location>
        <begin position="247"/>
        <end position="272"/>
    </location>
</feature>
<protein>
    <submittedName>
        <fullName evidence="9">Major facilitator superfamily member protein</fullName>
    </submittedName>
</protein>
<dbReference type="OrthoDB" id="440755at2759"/>
<dbReference type="AlphaFoldDB" id="A0A2H6KFC3"/>
<feature type="transmembrane region" description="Helical" evidence="7">
    <location>
        <begin position="314"/>
        <end position="338"/>
    </location>
</feature>
<dbReference type="GO" id="GO:0016020">
    <property type="term" value="C:membrane"/>
    <property type="evidence" value="ECO:0007669"/>
    <property type="project" value="UniProtKB-SubCell"/>
</dbReference>
<accession>A0A2H6KFC3</accession>
<dbReference type="EMBL" id="BDSA01000003">
    <property type="protein sequence ID" value="GBE61687.1"/>
    <property type="molecule type" value="Genomic_DNA"/>
</dbReference>
<feature type="transmembrane region" description="Helical" evidence="7">
    <location>
        <begin position="278"/>
        <end position="302"/>
    </location>
</feature>
<dbReference type="PANTHER" id="PTHR23505">
    <property type="entry name" value="SPINSTER"/>
    <property type="match status" value="1"/>
</dbReference>
<dbReference type="InterPro" id="IPR011701">
    <property type="entry name" value="MFS"/>
</dbReference>
<evidence type="ECO:0000256" key="1">
    <source>
        <dbReference type="ARBA" id="ARBA00004141"/>
    </source>
</evidence>
<dbReference type="InterPro" id="IPR044770">
    <property type="entry name" value="MFS_spinster-like"/>
</dbReference>
<keyword evidence="10" id="KW-1185">Reference proteome</keyword>
<evidence type="ECO:0000256" key="4">
    <source>
        <dbReference type="ARBA" id="ARBA00022989"/>
    </source>
</evidence>
<gene>
    <name evidence="9" type="ORF">BOVATA_031800</name>
</gene>
<dbReference type="InterPro" id="IPR036259">
    <property type="entry name" value="MFS_trans_sf"/>
</dbReference>
<dbReference type="InterPro" id="IPR020846">
    <property type="entry name" value="MFS_dom"/>
</dbReference>
<keyword evidence="5 7" id="KW-0472">Membrane</keyword>
<dbReference type="CDD" id="cd06174">
    <property type="entry name" value="MFS"/>
    <property type="match status" value="1"/>
</dbReference>